<dbReference type="Pfam" id="PF10124">
    <property type="entry name" value="Mu-like_gpT"/>
    <property type="match status" value="1"/>
</dbReference>
<evidence type="ECO:0000259" key="1">
    <source>
        <dbReference type="Pfam" id="PF10124"/>
    </source>
</evidence>
<feature type="domain" description="Bacteriophage Mu GpT" evidence="1">
    <location>
        <begin position="75"/>
        <end position="135"/>
    </location>
</feature>
<accession>X0XCR6</accession>
<reference evidence="2" key="1">
    <citation type="journal article" date="2014" name="Front. Microbiol.">
        <title>High frequency of phylogenetically diverse reductive dehalogenase-homologous genes in deep subseafloor sedimentary metagenomes.</title>
        <authorList>
            <person name="Kawai M."/>
            <person name="Futagami T."/>
            <person name="Toyoda A."/>
            <person name="Takaki Y."/>
            <person name="Nishi S."/>
            <person name="Hori S."/>
            <person name="Arai W."/>
            <person name="Tsubouchi T."/>
            <person name="Morono Y."/>
            <person name="Uchiyama I."/>
            <person name="Ito T."/>
            <person name="Fujiyama A."/>
            <person name="Inagaki F."/>
            <person name="Takami H."/>
        </authorList>
    </citation>
    <scope>NUCLEOTIDE SEQUENCE</scope>
    <source>
        <strain evidence="2">Expedition CK06-06</strain>
    </source>
</reference>
<gene>
    <name evidence="2" type="ORF">S01H1_61327</name>
</gene>
<sequence>AAIVKGIAQIIGFKDDAGEPMNESARAYLVMVPMSFLSSTLSALSAKTLDSSDNPLASAEPFAVDWVANPGLTWTDRFAIFRTDGETRPFIFQEEMPVQVQALAEGSELEVNENQHQYGVKAIHEAGYGFWQDACLVTLT</sequence>
<dbReference type="AlphaFoldDB" id="X0XCR6"/>
<dbReference type="EMBL" id="BARS01040206">
    <property type="protein sequence ID" value="GAG33212.1"/>
    <property type="molecule type" value="Genomic_DNA"/>
</dbReference>
<dbReference type="InterPro" id="IPR018774">
    <property type="entry name" value="Phage_Mu_GpT"/>
</dbReference>
<evidence type="ECO:0000313" key="2">
    <source>
        <dbReference type="EMBL" id="GAG33212.1"/>
    </source>
</evidence>
<organism evidence="2">
    <name type="scientific">marine sediment metagenome</name>
    <dbReference type="NCBI Taxonomy" id="412755"/>
    <lineage>
        <taxon>unclassified sequences</taxon>
        <taxon>metagenomes</taxon>
        <taxon>ecological metagenomes</taxon>
    </lineage>
</organism>
<feature type="non-terminal residue" evidence="2">
    <location>
        <position position="1"/>
    </location>
</feature>
<comment type="caution">
    <text evidence="2">The sequence shown here is derived from an EMBL/GenBank/DDBJ whole genome shotgun (WGS) entry which is preliminary data.</text>
</comment>
<protein>
    <recommendedName>
        <fullName evidence="1">Bacteriophage Mu GpT domain-containing protein</fullName>
    </recommendedName>
</protein>
<name>X0XCR6_9ZZZZ</name>
<proteinExistence type="predicted"/>